<protein>
    <submittedName>
        <fullName evidence="1">Uncharacterized protein</fullName>
    </submittedName>
</protein>
<name>A0A6J5PUC5_9CAUD</name>
<organism evidence="1">
    <name type="scientific">uncultured Caudovirales phage</name>
    <dbReference type="NCBI Taxonomy" id="2100421"/>
    <lineage>
        <taxon>Viruses</taxon>
        <taxon>Duplodnaviria</taxon>
        <taxon>Heunggongvirae</taxon>
        <taxon>Uroviricota</taxon>
        <taxon>Caudoviricetes</taxon>
        <taxon>Peduoviridae</taxon>
        <taxon>Maltschvirus</taxon>
        <taxon>Maltschvirus maltsch</taxon>
    </lineage>
</organism>
<evidence type="ECO:0000313" key="1">
    <source>
        <dbReference type="EMBL" id="CAB4175530.1"/>
    </source>
</evidence>
<accession>A0A6J5PUC5</accession>
<proteinExistence type="predicted"/>
<gene>
    <name evidence="1" type="ORF">UFOVP972_236</name>
</gene>
<dbReference type="EMBL" id="LR796923">
    <property type="protein sequence ID" value="CAB4175530.1"/>
    <property type="molecule type" value="Genomic_DNA"/>
</dbReference>
<reference evidence="1" key="1">
    <citation type="submission" date="2020-05" db="EMBL/GenBank/DDBJ databases">
        <authorList>
            <person name="Chiriac C."/>
            <person name="Salcher M."/>
            <person name="Ghai R."/>
            <person name="Kavagutti S V."/>
        </authorList>
    </citation>
    <scope>NUCLEOTIDE SEQUENCE</scope>
</reference>
<sequence>MDDRDQDESVDRTSELTTVLPFMTEFPFRDYSIRMVEKGEDFIKLGVAPILIKEFGDTGKIQSLNFHYIEDGSDISISLYLGDVEWIAEESVYIKKIDAIRKTLDVALAGDDLILKTKAIKAGRKFSKLLNCDTVTGINFNELLSDFLVIFETVLNSRLKLGLYKLSEATLKSTEFSEKQFKAVRAFLNFQIHYIKILLGIVIAAKIY</sequence>